<dbReference type="AlphaFoldDB" id="A0A162EWA6"/>
<dbReference type="Proteomes" id="UP000077342">
    <property type="component" value="Unassembled WGS sequence"/>
</dbReference>
<evidence type="ECO:0000313" key="2">
    <source>
        <dbReference type="Proteomes" id="UP000077342"/>
    </source>
</evidence>
<gene>
    <name evidence="1" type="ORF">A4G28_22360</name>
</gene>
<protein>
    <submittedName>
        <fullName evidence="1">Uncharacterized protein</fullName>
    </submittedName>
</protein>
<organism evidence="1 2">
    <name type="scientific">Mycobacterium ostraviense</name>
    <dbReference type="NCBI Taxonomy" id="2738409"/>
    <lineage>
        <taxon>Bacteria</taxon>
        <taxon>Bacillati</taxon>
        <taxon>Actinomycetota</taxon>
        <taxon>Actinomycetes</taxon>
        <taxon>Mycobacteriales</taxon>
        <taxon>Mycobacteriaceae</taxon>
        <taxon>Mycobacterium</taxon>
    </lineage>
</organism>
<sequence length="117" mass="12506">MTDMAVRPELISLKSAERQQVSELVAVKGGHCEGCGGKDFEVGHALYLGFLFLNEDDDAFMVALTCRNPACPRRRTGIVLAAKEFLTDYQSISDIGAIASHARAAQASATWGGSGCR</sequence>
<keyword evidence="2" id="KW-1185">Reference proteome</keyword>
<comment type="caution">
    <text evidence="1">The sequence shown here is derived from an EMBL/GenBank/DDBJ whole genome shotgun (WGS) entry which is preliminary data.</text>
</comment>
<reference evidence="2" key="1">
    <citation type="submission" date="2016-04" db="EMBL/GenBank/DDBJ databases">
        <authorList>
            <person name="Strapagiel D."/>
            <person name="Borowka P."/>
            <person name="Marciniak B."/>
            <person name="Bakula Z."/>
            <person name="Van Ingen J."/>
            <person name="Safianowska A."/>
            <person name="Dziadek J."/>
            <person name="Jagielski T."/>
        </authorList>
    </citation>
    <scope>NUCLEOTIDE SEQUENCE [LARGE SCALE GENOMIC DNA]</scope>
    <source>
        <strain evidence="2">1010001458</strain>
    </source>
</reference>
<proteinExistence type="predicted"/>
<accession>A0A162EWA6</accession>
<name>A0A162EWA6_9MYCO</name>
<evidence type="ECO:0000313" key="1">
    <source>
        <dbReference type="EMBL" id="KZS53443.1"/>
    </source>
</evidence>
<dbReference type="EMBL" id="LWCI01000187">
    <property type="protein sequence ID" value="KZS53443.1"/>
    <property type="molecule type" value="Genomic_DNA"/>
</dbReference>